<keyword evidence="3 6" id="KW-0732">Signal</keyword>
<dbReference type="Gene3D" id="1.25.40.390">
    <property type="match status" value="1"/>
</dbReference>
<dbReference type="InterPro" id="IPR033985">
    <property type="entry name" value="SusD-like_N"/>
</dbReference>
<evidence type="ECO:0000259" key="8">
    <source>
        <dbReference type="Pfam" id="PF14322"/>
    </source>
</evidence>
<keyword evidence="4" id="KW-0472">Membrane</keyword>
<protein>
    <submittedName>
        <fullName evidence="9">RagB/SusD domain protein</fullName>
    </submittedName>
</protein>
<dbReference type="Proteomes" id="UP000011058">
    <property type="component" value="Chromosome"/>
</dbReference>
<comment type="similarity">
    <text evidence="2">Belongs to the SusD family.</text>
</comment>
<evidence type="ECO:0000256" key="5">
    <source>
        <dbReference type="ARBA" id="ARBA00023237"/>
    </source>
</evidence>
<feature type="domain" description="RagB/SusD" evidence="7">
    <location>
        <begin position="373"/>
        <end position="523"/>
    </location>
</feature>
<dbReference type="CDD" id="cd08977">
    <property type="entry name" value="SusD"/>
    <property type="match status" value="1"/>
</dbReference>
<feature type="signal peptide" evidence="6">
    <location>
        <begin position="1"/>
        <end position="20"/>
    </location>
</feature>
<keyword evidence="10" id="KW-1185">Reference proteome</keyword>
<dbReference type="Pfam" id="PF14322">
    <property type="entry name" value="SusD-like_3"/>
    <property type="match status" value="1"/>
</dbReference>
<dbReference type="Gene3D" id="1.10.3780.10">
    <property type="entry name" value="SusD-like"/>
    <property type="match status" value="1"/>
</dbReference>
<accession>I0KBR6</accession>
<proteinExistence type="inferred from homology"/>
<evidence type="ECO:0000256" key="6">
    <source>
        <dbReference type="SAM" id="SignalP"/>
    </source>
</evidence>
<reference evidence="9 10" key="1">
    <citation type="journal article" date="2012" name="J. Bacteriol.">
        <title>Genome Sequence of Fibrella aestuarina BUZ 2T, a Filamentous Marine Bacterium.</title>
        <authorList>
            <person name="Filippini M."/>
            <person name="Qi W."/>
            <person name="Blom J."/>
            <person name="Goesmann A."/>
            <person name="Smits T.H."/>
            <person name="Bagheri H.C."/>
        </authorList>
    </citation>
    <scope>NUCLEOTIDE SEQUENCE [LARGE SCALE GENOMIC DNA]</scope>
    <source>
        <strain evidence="10">BUZ 2T</strain>
    </source>
</reference>
<dbReference type="PATRIC" id="fig|1166018.3.peg.5342"/>
<evidence type="ECO:0000256" key="3">
    <source>
        <dbReference type="ARBA" id="ARBA00022729"/>
    </source>
</evidence>
<comment type="subcellular location">
    <subcellularLocation>
        <location evidence="1">Cell outer membrane</location>
    </subcellularLocation>
</comment>
<gene>
    <name evidence="9" type="ORF">FAES_3562</name>
</gene>
<dbReference type="InterPro" id="IPR012944">
    <property type="entry name" value="SusD_RagB_dom"/>
</dbReference>
<dbReference type="OrthoDB" id="9783641at2"/>
<dbReference type="EMBL" id="HE796683">
    <property type="protein sequence ID" value="CCH01569.1"/>
    <property type="molecule type" value="Genomic_DNA"/>
</dbReference>
<dbReference type="GO" id="GO:0009279">
    <property type="term" value="C:cell outer membrane"/>
    <property type="evidence" value="ECO:0007669"/>
    <property type="project" value="UniProtKB-SubCell"/>
</dbReference>
<evidence type="ECO:0000256" key="4">
    <source>
        <dbReference type="ARBA" id="ARBA00023136"/>
    </source>
</evidence>
<dbReference type="HOGENOM" id="CLU_015553_1_2_10"/>
<dbReference type="PROSITE" id="PS51257">
    <property type="entry name" value="PROKAR_LIPOPROTEIN"/>
    <property type="match status" value="1"/>
</dbReference>
<evidence type="ECO:0000259" key="7">
    <source>
        <dbReference type="Pfam" id="PF07980"/>
    </source>
</evidence>
<dbReference type="InterPro" id="IPR011990">
    <property type="entry name" value="TPR-like_helical_dom_sf"/>
</dbReference>
<sequence>MFKYTIKVGALAVLMATATACVNDLDRTPKYDVTSASVYNDAANYKSVLAKLYAVLSVSGQQGPAGKPDISGIDEGTSNYMRLLWKLQELPTDEAKIAWNDATIQDINKITWSSSDGFVTAMYNRIFYMVALANEFIRETTDEKLSSRSISGQAATDARTYRAEARFLRALAYYHAVDMFGSVPFVTEADAPGAFQPRQATRVELFNYVEGELKAIETELAAPGSGEYGRADRAAAQALLARLYLNAQVYTGTARYADAITYAKKVIDAGKYTLDANYANLFLADNNTSKEIIFPITFDGTRTQTYGGMTFLVHASVGGSMPINQFGVDGGWAGIRSTKNLNDLFPDLTGTADKRAMFYTAGQEREITDLGNFANGIAVTKYKNITSSGSAGSSLTFIDTDFPLFRLGEMYLIYAEAVLRGGAGGDVPTALNYVNLLRTRAKATPVSSLNLDQVLQERGRELYWEGLRRSDLIRYGRFTDNTYVWPWKGGVANGRGVDAKYNLYPIPASDLVANPNLKQNTGY</sequence>
<dbReference type="KEGG" id="fae:FAES_3562"/>
<keyword evidence="5" id="KW-0998">Cell outer membrane</keyword>
<feature type="domain" description="SusD-like N-terminal" evidence="8">
    <location>
        <begin position="99"/>
        <end position="245"/>
    </location>
</feature>
<dbReference type="STRING" id="1166018.FAES_3562"/>
<evidence type="ECO:0000256" key="1">
    <source>
        <dbReference type="ARBA" id="ARBA00004442"/>
    </source>
</evidence>
<dbReference type="eggNOG" id="COG0446">
    <property type="taxonomic scope" value="Bacteria"/>
</dbReference>
<organism evidence="9 10">
    <name type="scientific">Fibrella aestuarina BUZ 2</name>
    <dbReference type="NCBI Taxonomy" id="1166018"/>
    <lineage>
        <taxon>Bacteria</taxon>
        <taxon>Pseudomonadati</taxon>
        <taxon>Bacteroidota</taxon>
        <taxon>Cytophagia</taxon>
        <taxon>Cytophagales</taxon>
        <taxon>Spirosomataceae</taxon>
        <taxon>Fibrella</taxon>
    </lineage>
</organism>
<evidence type="ECO:0000256" key="2">
    <source>
        <dbReference type="ARBA" id="ARBA00006275"/>
    </source>
</evidence>
<name>I0KBR6_9BACT</name>
<dbReference type="AlphaFoldDB" id="I0KBR6"/>
<evidence type="ECO:0000313" key="9">
    <source>
        <dbReference type="EMBL" id="CCH01569.1"/>
    </source>
</evidence>
<dbReference type="Pfam" id="PF07980">
    <property type="entry name" value="SusD_RagB"/>
    <property type="match status" value="1"/>
</dbReference>
<dbReference type="Gene3D" id="1.25.40.10">
    <property type="entry name" value="Tetratricopeptide repeat domain"/>
    <property type="match status" value="1"/>
</dbReference>
<dbReference type="RefSeq" id="WP_015332668.1">
    <property type="nucleotide sequence ID" value="NC_020054.1"/>
</dbReference>
<feature type="chain" id="PRO_5003630551" evidence="6">
    <location>
        <begin position="21"/>
        <end position="523"/>
    </location>
</feature>
<dbReference type="SUPFAM" id="SSF48452">
    <property type="entry name" value="TPR-like"/>
    <property type="match status" value="1"/>
</dbReference>
<evidence type="ECO:0000313" key="10">
    <source>
        <dbReference type="Proteomes" id="UP000011058"/>
    </source>
</evidence>